<name>A0A1Y5I910_OSTTA</name>
<dbReference type="InterPro" id="IPR041667">
    <property type="entry name" value="Cupin_8"/>
</dbReference>
<evidence type="ECO:0000259" key="3">
    <source>
        <dbReference type="PROSITE" id="PS51184"/>
    </source>
</evidence>
<dbReference type="PROSITE" id="PS51184">
    <property type="entry name" value="JMJC"/>
    <property type="match status" value="1"/>
</dbReference>
<dbReference type="SUPFAM" id="SSF51197">
    <property type="entry name" value="Clavaminate synthase-like"/>
    <property type="match status" value="1"/>
</dbReference>
<proteinExistence type="inferred from homology"/>
<reference evidence="4" key="1">
    <citation type="submission" date="2017-04" db="EMBL/GenBank/DDBJ databases">
        <title>Population genomics of picophytoplankton unveils novel chromosome hypervariability.</title>
        <authorList>
            <consortium name="DOE Joint Genome Institute"/>
            <person name="Blanc-Mathieu R."/>
            <person name="Krasovec M."/>
            <person name="Hebrard M."/>
            <person name="Yau S."/>
            <person name="Desgranges E."/>
            <person name="Martin J."/>
            <person name="Schackwitz W."/>
            <person name="Kuo A."/>
            <person name="Salin G."/>
            <person name="Donnadieu C."/>
            <person name="Desdevises Y."/>
            <person name="Sanchez-Ferandin S."/>
            <person name="Moreau H."/>
            <person name="Rivals E."/>
            <person name="Grigoriev I.V."/>
            <person name="Grimsley N."/>
            <person name="Eyre-Walker A."/>
            <person name="Piganeau G."/>
        </authorList>
    </citation>
    <scope>NUCLEOTIDE SEQUENCE [LARGE SCALE GENOMIC DNA]</scope>
    <source>
        <strain evidence="4">RCC 1115</strain>
    </source>
</reference>
<evidence type="ECO:0000313" key="4">
    <source>
        <dbReference type="EMBL" id="OUS43485.1"/>
    </source>
</evidence>
<dbReference type="eggNOG" id="KOG2132">
    <property type="taxonomic scope" value="Eukaryota"/>
</dbReference>
<feature type="region of interest" description="Disordered" evidence="2">
    <location>
        <begin position="1"/>
        <end position="26"/>
    </location>
</feature>
<feature type="domain" description="JmjC" evidence="3">
    <location>
        <begin position="235"/>
        <end position="406"/>
    </location>
</feature>
<sequence length="551" mass="62645">MDDDHARASAGTTGDARCGTNGGRFGRGVIRARRRARRGHGSDALALAPTTTLSDVFRTYAIDAHVSARSLNACEDPPARYPPTCVDAERSATATRDFKAMSSREHQDAMATMMRSQPMVLKRTGVLGDVSSKYVADRFQGLEQTWDFERVASALGASEWECLMCPSSKHKFLVCDASKNAHGSYYHIREPEVETMRCKFEDFVQCARNWREKSILFDAEIFTAKTIVNAEDIADPPPKSDFDQRCPDDFIKNVCSGIDWGWFNRFTRAQRFGQLLSMRLVAGQRDSLNPARYYLEESIHLQVNGRRRILLIPPKHSFGGMYPYPVAHPYDGYSMVDLDDVDYGQTPAFTSVRGLSFVLEPGDFLYIPRGWWRHEQGLSKEHIHLDFRLLHGKRPRARDMAILPVSRSIEERLAVAEGIHQIKHWLKVIAEAEDANWIDLSTVKGHKRIKMTQMVRDEVDLNLGRGSWQAFLRTMIDGRLDPTPWLNISFREPLYLTDKPVHVADTRNELEKEFPEFYVAKLKKEGYAVDYTPVSVFNPTHPETIASVPKA</sequence>
<accession>A0A1Y5I910</accession>
<dbReference type="Gene3D" id="2.60.120.10">
    <property type="entry name" value="Jelly Rolls"/>
    <property type="match status" value="1"/>
</dbReference>
<dbReference type="InterPro" id="IPR014710">
    <property type="entry name" value="RmlC-like_jellyroll"/>
</dbReference>
<evidence type="ECO:0000256" key="2">
    <source>
        <dbReference type="SAM" id="MobiDB-lite"/>
    </source>
</evidence>
<organism evidence="4">
    <name type="scientific">Ostreococcus tauri</name>
    <name type="common">Marine green alga</name>
    <dbReference type="NCBI Taxonomy" id="70448"/>
    <lineage>
        <taxon>Eukaryota</taxon>
        <taxon>Viridiplantae</taxon>
        <taxon>Chlorophyta</taxon>
        <taxon>Mamiellophyceae</taxon>
        <taxon>Mamiellales</taxon>
        <taxon>Bathycoccaceae</taxon>
        <taxon>Ostreococcus</taxon>
    </lineage>
</organism>
<dbReference type="Proteomes" id="UP000195557">
    <property type="component" value="Unassembled WGS sequence"/>
</dbReference>
<protein>
    <submittedName>
        <fullName evidence="4">Hypoxia-inducible factor 1, alpha subunit inhibitor</fullName>
    </submittedName>
</protein>
<dbReference type="PANTHER" id="PTHR12461">
    <property type="entry name" value="HYPOXIA-INDUCIBLE FACTOR 1 ALPHA INHIBITOR-RELATED"/>
    <property type="match status" value="1"/>
</dbReference>
<evidence type="ECO:0000256" key="1">
    <source>
        <dbReference type="ARBA" id="ARBA00006801"/>
    </source>
</evidence>
<dbReference type="EMBL" id="KZ155832">
    <property type="protein sequence ID" value="OUS43485.1"/>
    <property type="molecule type" value="Genomic_DNA"/>
</dbReference>
<gene>
    <name evidence="4" type="ORF">BE221DRAFT_147831</name>
</gene>
<dbReference type="InterPro" id="IPR003347">
    <property type="entry name" value="JmjC_dom"/>
</dbReference>
<dbReference type="PANTHER" id="PTHR12461:SF105">
    <property type="entry name" value="HYPOXIA-INDUCIBLE FACTOR 1-ALPHA INHIBITOR"/>
    <property type="match status" value="1"/>
</dbReference>
<comment type="similarity">
    <text evidence="1">Belongs to the JARID1 histone demethylase family.</text>
</comment>
<dbReference type="AlphaFoldDB" id="A0A1Y5I910"/>
<dbReference type="Pfam" id="PF13621">
    <property type="entry name" value="Cupin_8"/>
    <property type="match status" value="1"/>
</dbReference>